<feature type="compositionally biased region" description="Acidic residues" evidence="6">
    <location>
        <begin position="167"/>
        <end position="177"/>
    </location>
</feature>
<dbReference type="Gene3D" id="3.90.70.10">
    <property type="entry name" value="Cysteine proteinases"/>
    <property type="match status" value="1"/>
</dbReference>
<feature type="compositionally biased region" description="Low complexity" evidence="6">
    <location>
        <begin position="513"/>
        <end position="536"/>
    </location>
</feature>
<feature type="compositionally biased region" description="Acidic residues" evidence="6">
    <location>
        <begin position="275"/>
        <end position="286"/>
    </location>
</feature>
<feature type="compositionally biased region" description="Basic and acidic residues" evidence="6">
    <location>
        <begin position="1863"/>
        <end position="1886"/>
    </location>
</feature>
<feature type="region of interest" description="Disordered" evidence="6">
    <location>
        <begin position="562"/>
        <end position="584"/>
    </location>
</feature>
<dbReference type="GO" id="GO:0015629">
    <property type="term" value="C:actin cytoskeleton"/>
    <property type="evidence" value="ECO:0007669"/>
    <property type="project" value="TreeGrafter"/>
</dbReference>
<protein>
    <submittedName>
        <fullName evidence="8">Inactive ubiquitin carboxyl-terminal hydrolase 53</fullName>
    </submittedName>
</protein>
<evidence type="ECO:0000256" key="3">
    <source>
        <dbReference type="ARBA" id="ARBA00022490"/>
    </source>
</evidence>
<feature type="region of interest" description="Disordered" evidence="6">
    <location>
        <begin position="1627"/>
        <end position="1664"/>
    </location>
</feature>
<feature type="region of interest" description="Disordered" evidence="6">
    <location>
        <begin position="137"/>
        <end position="184"/>
    </location>
</feature>
<dbReference type="SUPFAM" id="SSF54001">
    <property type="entry name" value="Cysteine proteinases"/>
    <property type="match status" value="1"/>
</dbReference>
<comment type="similarity">
    <text evidence="5">Belongs to the synaptopodin family.</text>
</comment>
<evidence type="ECO:0000256" key="1">
    <source>
        <dbReference type="ARBA" id="ARBA00004496"/>
    </source>
</evidence>
<sequence length="2005" mass="222644">MYFMAQAQLSHFVQRMSSAGPSRSSSGLHELSDPGSEKEYFGETSACVGLESTTLQIWPSCKAPTPRELYISESQDEAYYGETESDTDLSGGTRQGNPRFPGTDMEHLRERCTLEPPSRGRQKGEFHPGAVVEIQLSLSDHKHRDPQATAVSVMRGEKSSAFRGNQEEDGQDLESADSESNRQEPIRTIKTQSVQLSRVKRQVLGVDELVSSSSSYGQVEVTKEYSVWDQQLHQEGEEVVVGCRSESGLSGCDSQVEGGHIEAPPASVSFGVSSEGEEQGEEERDSESEKDHSRPNKHRARHSRLRRSESLSEKQVKEAKSKCKRIALLLTAAPYSSNKGVLMFKKHRQRAKKYTLVSYGTGESEPEEGEEGYDDAIEVTLLATSESELDEDFFTDASGRARIVSFDWDTGLLEIEKKLNDEEEMQYLPETKGKGALMFAKRRQRVDQITAEQEEMRRMGIPVEDHRDAGTQQSSGVTQSTSYQMQESSYSQSSMQTKSQMSQGYIDVNQQMKLQQQQQQNHGHPPGGTNVNGVNGRSEMVHHSSAYQKTESQKSNITRPFTGVQNRVPAPFSPTRSMTSPMSDLPTPYYSSLSSQTENKYNVVIPPVPVTTHSQVWSPTDSGEQIASRDERISVPAIRSGILQETRKRNSAKPMFTFIEPPKVSPNPELLHLLNKGDKRAPLAGFESGPEEDYLSLGAEACNFLQSSAVKQKTPPPVAPKPSIKPASPHWSPHPKVSNQAPSFPIQNAVPAPAPVKTVVAPQAPQSVASAHSYSSKTPPTTPVGNVMVTKDRGAELFASRQSRMEKFVVDSSTVQANKPRSQSPTPSVPCSWKYSPNIRATPPLSYNPTQPPSYPTGAIKNQPQSGPTGKTKTKGKKPTKVLNALDIMKHQPYQLNSSLFTYDPPTDAKAPLPKAAPASLKQPIKYDPLPPVKSAGQMNAAYSTPHQKPQVCRGPSYGLSPLSPAVQDGSFQLPANAYATPSYPLYTKQESSSLGSTMLSAPRPKFSAKKSGVAAQGVQWSHSLILPRKMSSPGYQHSSLCTTPVFLPANGLVERQSSLLDKNYKPPTPWEAAARNPLGLIDKAFTFQNIQESIAFNVISAAQRKTLPEPPAEWKERVSYVPPPKSGYSYLGQGTAPSLLKSAYSAPACTVQYGSPVKYSFSPQRSMTESSIQYKGSGSCYRMYDSVRDPTRRTSETMMSHSMMTTKERKMQAAAIIREIQGTDSDSMDLGKKFSTPKDIMLEELSLQSNRGSRLFKMRQRRSEKYTFENFQNETNMQMNNGVPLQAQNSEATENGKRDGNSLDVGHSPKTPPNTPDPRTPPNPDNIAPGYGGPLKDIPPERFNTTAVPKSYHSPWEQAIINDPNLLDTLHLQMPLPELKQDRQDFKSFNSVCRSCGASSDPLPFTEFVHYVSTTALCNQVDKMMERNERLKSDMFGELLQAASTVGDFRNCPSTCGQRIKIQRVLMNCPEIVTIGFVWDTENSDLTEEVIRSLGPHIYLSGLFYRVTDEQAKRSELHLVGMICYSSRHYCAFAYHTKSSKWVFFDDATVKEVGSKWKDVVTKCIRGHFQPLLLFYANPEGTAVSTEDALQQATLWSHYKSLNGDLSDITAKKLYLQNENGIGPFSNQSSFKQKLQHTSSSGSSSGNGQTNGGRVQVKIIPGDPKSKFREISKECAQKAGEVRSQKKEFERGQRRQDSGRHTDMFPDSRPYCKSASPPTENGFKQYIDQRLYSSQGKGSSCQARSSLEPRLPASRVQVLPGLPTHSKSRNEFTSGYDTDSSQGSRERRGGSRNKSRAWKPIRETLNVDSIFNVTEKRQHSPRRKLPNENESTQYNREHLFNHWPKEERKQKSLMTIYEDELKQETGSKSSLESEGKGNPDKEKTKGGVNLKVRNDNCQMQRTESGYESSDRLSNGSTNLDSPVVENFKSKELKCIPEAKHSSCMTDTYRIKYHHQRSPLYMKDGSARVRGEQTSSSDSELGDASHPDPHELTGRRGDSDTQPHC</sequence>
<evidence type="ECO:0000256" key="5">
    <source>
        <dbReference type="ARBA" id="ARBA00038161"/>
    </source>
</evidence>
<organism evidence="8 9">
    <name type="scientific">Acipenser ruthenus</name>
    <name type="common">Sterlet sturgeon</name>
    <dbReference type="NCBI Taxonomy" id="7906"/>
    <lineage>
        <taxon>Eukaryota</taxon>
        <taxon>Metazoa</taxon>
        <taxon>Chordata</taxon>
        <taxon>Craniata</taxon>
        <taxon>Vertebrata</taxon>
        <taxon>Euteleostomi</taxon>
        <taxon>Actinopterygii</taxon>
        <taxon>Chondrostei</taxon>
        <taxon>Acipenseriformes</taxon>
        <taxon>Acipenseridae</taxon>
        <taxon>Acipenser</taxon>
    </lineage>
</organism>
<feature type="compositionally biased region" description="Basic and acidic residues" evidence="6">
    <location>
        <begin position="1983"/>
        <end position="2005"/>
    </location>
</feature>
<feature type="region of interest" description="Disordered" evidence="6">
    <location>
        <begin position="710"/>
        <end position="739"/>
    </location>
</feature>
<keyword evidence="4" id="KW-0597">Phosphoprotein</keyword>
<accession>A0A444UKY7</accession>
<evidence type="ECO:0000313" key="9">
    <source>
        <dbReference type="Proteomes" id="UP000289886"/>
    </source>
</evidence>
<feature type="compositionally biased region" description="Pro residues" evidence="6">
    <location>
        <begin position="1311"/>
        <end position="1325"/>
    </location>
</feature>
<dbReference type="GO" id="GO:0016579">
    <property type="term" value="P:protein deubiquitination"/>
    <property type="evidence" value="ECO:0007669"/>
    <property type="project" value="InterPro"/>
</dbReference>
<feature type="region of interest" description="Disordered" evidence="6">
    <location>
        <begin position="811"/>
        <end position="879"/>
    </location>
</feature>
<feature type="compositionally biased region" description="Low complexity" evidence="6">
    <location>
        <begin position="471"/>
        <end position="501"/>
    </location>
</feature>
<name>A0A444UKY7_ACIRT</name>
<feature type="region of interest" description="Disordered" evidence="6">
    <location>
        <begin position="1735"/>
        <end position="1847"/>
    </location>
</feature>
<feature type="compositionally biased region" description="Polar residues" evidence="6">
    <location>
        <begin position="1735"/>
        <end position="1746"/>
    </location>
</feature>
<dbReference type="InterPro" id="IPR008438">
    <property type="entry name" value="MYOZ"/>
</dbReference>
<dbReference type="PANTHER" id="PTHR24217">
    <property type="entry name" value="PUTATIVE-RELATED"/>
    <property type="match status" value="1"/>
</dbReference>
<feature type="compositionally biased region" description="Low complexity" evidence="6">
    <location>
        <begin position="17"/>
        <end position="26"/>
    </location>
</feature>
<feature type="region of interest" description="Disordered" evidence="6">
    <location>
        <begin position="1676"/>
        <end position="1723"/>
    </location>
</feature>
<dbReference type="GO" id="GO:0004843">
    <property type="term" value="F:cysteine-type deubiquitinase activity"/>
    <property type="evidence" value="ECO:0007669"/>
    <property type="project" value="InterPro"/>
</dbReference>
<dbReference type="GO" id="GO:0030018">
    <property type="term" value="C:Z disc"/>
    <property type="evidence" value="ECO:0007669"/>
    <property type="project" value="InterPro"/>
</dbReference>
<keyword evidence="9" id="KW-1185">Reference proteome</keyword>
<feature type="region of interest" description="Disordered" evidence="6">
    <location>
        <begin position="251"/>
        <end position="316"/>
    </location>
</feature>
<comment type="similarity">
    <text evidence="2">Belongs to the myozenin family.</text>
</comment>
<dbReference type="GO" id="GO:0003779">
    <property type="term" value="F:actin binding"/>
    <property type="evidence" value="ECO:0007669"/>
    <property type="project" value="TreeGrafter"/>
</dbReference>
<evidence type="ECO:0000259" key="7">
    <source>
        <dbReference type="Pfam" id="PF00443"/>
    </source>
</evidence>
<dbReference type="InterPro" id="IPR001394">
    <property type="entry name" value="Peptidase_C19_UCH"/>
</dbReference>
<feature type="compositionally biased region" description="Basic and acidic residues" evidence="6">
    <location>
        <begin position="30"/>
        <end position="40"/>
    </location>
</feature>
<feature type="domain" description="Peptidase C19 ubiquitin carboxyl-terminal hydrolase" evidence="7">
    <location>
        <begin position="1409"/>
        <end position="1577"/>
    </location>
</feature>
<feature type="compositionally biased region" description="Basic residues" evidence="6">
    <location>
        <begin position="1791"/>
        <end position="1800"/>
    </location>
</feature>
<keyword evidence="8" id="KW-0378">Hydrolase</keyword>
<dbReference type="Proteomes" id="UP000289886">
    <property type="component" value="Unassembled WGS sequence"/>
</dbReference>
<comment type="caution">
    <text evidence="8">The sequence shown here is derived from an EMBL/GenBank/DDBJ whole genome shotgun (WGS) entry which is preliminary data.</text>
</comment>
<feature type="compositionally biased region" description="Basic residues" evidence="6">
    <location>
        <begin position="295"/>
        <end position="305"/>
    </location>
</feature>
<evidence type="ECO:0000256" key="2">
    <source>
        <dbReference type="ARBA" id="ARBA00009126"/>
    </source>
</evidence>
<feature type="region of interest" description="Disordered" evidence="6">
    <location>
        <begin position="16"/>
        <end position="40"/>
    </location>
</feature>
<gene>
    <name evidence="8" type="ORF">EOD39_12522</name>
</gene>
<feature type="region of interest" description="Disordered" evidence="6">
    <location>
        <begin position="1960"/>
        <end position="2005"/>
    </location>
</feature>
<dbReference type="Pfam" id="PF00443">
    <property type="entry name" value="UCH"/>
    <property type="match status" value="1"/>
</dbReference>
<dbReference type="PANTHER" id="PTHR24217:SF9">
    <property type="entry name" value="SYNAPTOPODIN-2"/>
    <property type="match status" value="1"/>
</dbReference>
<dbReference type="GO" id="GO:0032233">
    <property type="term" value="P:positive regulation of actin filament bundle assembly"/>
    <property type="evidence" value="ECO:0007669"/>
    <property type="project" value="TreeGrafter"/>
</dbReference>
<feature type="region of interest" description="Disordered" evidence="6">
    <location>
        <begin position="1863"/>
        <end position="1923"/>
    </location>
</feature>
<proteinExistence type="inferred from homology"/>
<comment type="subcellular location">
    <subcellularLocation>
        <location evidence="1">Cytoplasm</location>
    </subcellularLocation>
</comment>
<feature type="compositionally biased region" description="Basic and acidic residues" evidence="6">
    <location>
        <begin position="1676"/>
        <end position="1707"/>
    </location>
</feature>
<feature type="compositionally biased region" description="Basic and acidic residues" evidence="6">
    <location>
        <begin position="306"/>
        <end position="316"/>
    </location>
</feature>
<feature type="compositionally biased region" description="Polar residues" evidence="6">
    <location>
        <begin position="811"/>
        <end position="826"/>
    </location>
</feature>
<feature type="compositionally biased region" description="Basic and acidic residues" evidence="6">
    <location>
        <begin position="459"/>
        <end position="469"/>
    </location>
</feature>
<evidence type="ECO:0000313" key="8">
    <source>
        <dbReference type="EMBL" id="RXM35841.1"/>
    </source>
</evidence>
<dbReference type="CDD" id="cd02257">
    <property type="entry name" value="Peptidase_C19"/>
    <property type="match status" value="1"/>
</dbReference>
<feature type="compositionally biased region" description="Polar residues" evidence="6">
    <location>
        <begin position="1896"/>
        <end position="1921"/>
    </location>
</feature>
<reference evidence="8 9" key="1">
    <citation type="submission" date="2019-01" db="EMBL/GenBank/DDBJ databases">
        <title>Draft Genome and Complete Hox-Cluster Characterization of the Sterlet Sturgeon (Acipenser ruthenus).</title>
        <authorList>
            <person name="Wei Q."/>
        </authorList>
    </citation>
    <scope>NUCLEOTIDE SEQUENCE [LARGE SCALE GENOMIC DNA]</scope>
    <source>
        <strain evidence="8">WHYD16114868_AA</strain>
        <tissue evidence="8">Blood</tissue>
    </source>
</reference>
<feature type="region of interest" description="Disordered" evidence="6">
    <location>
        <begin position="459"/>
        <end position="501"/>
    </location>
</feature>
<feature type="region of interest" description="Disordered" evidence="6">
    <location>
        <begin position="513"/>
        <end position="537"/>
    </location>
</feature>
<dbReference type="GO" id="GO:0005634">
    <property type="term" value="C:nucleus"/>
    <property type="evidence" value="ECO:0007669"/>
    <property type="project" value="TreeGrafter"/>
</dbReference>
<evidence type="ECO:0000256" key="4">
    <source>
        <dbReference type="ARBA" id="ARBA00022553"/>
    </source>
</evidence>
<feature type="compositionally biased region" description="Basic and acidic residues" evidence="6">
    <location>
        <begin position="1836"/>
        <end position="1847"/>
    </location>
</feature>
<keyword evidence="3" id="KW-0963">Cytoplasm</keyword>
<dbReference type="InterPro" id="IPR051976">
    <property type="entry name" value="Synaptopodin_domain"/>
</dbReference>
<dbReference type="InterPro" id="IPR038765">
    <property type="entry name" value="Papain-like_cys_pep_sf"/>
</dbReference>
<evidence type="ECO:0000256" key="6">
    <source>
        <dbReference type="SAM" id="MobiDB-lite"/>
    </source>
</evidence>
<feature type="compositionally biased region" description="Polar residues" evidence="6">
    <location>
        <begin position="1627"/>
        <end position="1638"/>
    </location>
</feature>
<feature type="region of interest" description="Disordered" evidence="6">
    <location>
        <begin position="77"/>
        <end position="107"/>
    </location>
</feature>
<dbReference type="EMBL" id="SCEB01214356">
    <property type="protein sequence ID" value="RXM35841.1"/>
    <property type="molecule type" value="Genomic_DNA"/>
</dbReference>
<feature type="compositionally biased region" description="Low complexity" evidence="6">
    <location>
        <begin position="1639"/>
        <end position="1649"/>
    </location>
</feature>
<dbReference type="Pfam" id="PF05556">
    <property type="entry name" value="Calsarcin"/>
    <property type="match status" value="1"/>
</dbReference>
<feature type="region of interest" description="Disordered" evidence="6">
    <location>
        <begin position="1291"/>
        <end position="1348"/>
    </location>
</feature>